<proteinExistence type="inferred from homology"/>
<feature type="transmembrane region" description="Helical" evidence="8">
    <location>
        <begin position="175"/>
        <end position="194"/>
    </location>
</feature>
<evidence type="ECO:0000256" key="6">
    <source>
        <dbReference type="ARBA" id="ARBA00022989"/>
    </source>
</evidence>
<protein>
    <recommendedName>
        <fullName evidence="8">Transport permease protein</fullName>
    </recommendedName>
</protein>
<evidence type="ECO:0000259" key="9">
    <source>
        <dbReference type="PROSITE" id="PS51012"/>
    </source>
</evidence>
<feature type="transmembrane region" description="Helical" evidence="8">
    <location>
        <begin position="62"/>
        <end position="82"/>
    </location>
</feature>
<evidence type="ECO:0000256" key="2">
    <source>
        <dbReference type="ARBA" id="ARBA00007783"/>
    </source>
</evidence>
<keyword evidence="6 8" id="KW-1133">Transmembrane helix</keyword>
<keyword evidence="5 8" id="KW-0812">Transmembrane</keyword>
<dbReference type="PROSITE" id="PS51012">
    <property type="entry name" value="ABC_TM2"/>
    <property type="match status" value="1"/>
</dbReference>
<evidence type="ECO:0000256" key="8">
    <source>
        <dbReference type="RuleBase" id="RU361157"/>
    </source>
</evidence>
<feature type="transmembrane region" description="Helical" evidence="8">
    <location>
        <begin position="140"/>
        <end position="163"/>
    </location>
</feature>
<evidence type="ECO:0000256" key="1">
    <source>
        <dbReference type="ARBA" id="ARBA00004651"/>
    </source>
</evidence>
<dbReference type="PATRIC" id="fig|186479.3.peg.10911"/>
<dbReference type="GO" id="GO:0005886">
    <property type="term" value="C:plasma membrane"/>
    <property type="evidence" value="ECO:0007669"/>
    <property type="project" value="UniProtKB-SubCell"/>
</dbReference>
<feature type="domain" description="ABC transmembrane type-2" evidence="9">
    <location>
        <begin position="31"/>
        <end position="271"/>
    </location>
</feature>
<dbReference type="Proteomes" id="UP000050509">
    <property type="component" value="Unassembled WGS sequence"/>
</dbReference>
<dbReference type="AlphaFoldDB" id="A0A0N8PS04"/>
<dbReference type="InterPro" id="IPR013525">
    <property type="entry name" value="ABC2_TM"/>
</dbReference>
<reference evidence="10 11" key="1">
    <citation type="submission" date="2015-09" db="EMBL/GenBank/DDBJ databases">
        <title>Draft genome sequence of Kouleothrix aurantiaca JCM 19913.</title>
        <authorList>
            <person name="Hemp J."/>
        </authorList>
    </citation>
    <scope>NUCLEOTIDE SEQUENCE [LARGE SCALE GENOMIC DNA]</scope>
    <source>
        <strain evidence="10 11">COM-B</strain>
    </source>
</reference>
<dbReference type="Pfam" id="PF01061">
    <property type="entry name" value="ABC2_membrane"/>
    <property type="match status" value="1"/>
</dbReference>
<keyword evidence="3 8" id="KW-0813">Transport</keyword>
<evidence type="ECO:0000313" key="11">
    <source>
        <dbReference type="Proteomes" id="UP000050509"/>
    </source>
</evidence>
<gene>
    <name evidence="10" type="ORF">SE17_21555</name>
</gene>
<evidence type="ECO:0000256" key="3">
    <source>
        <dbReference type="ARBA" id="ARBA00022448"/>
    </source>
</evidence>
<dbReference type="PANTHER" id="PTHR30413:SF10">
    <property type="entry name" value="CAPSULE POLYSACCHARIDE EXPORT INNER-MEMBRANE PROTEIN CTRC"/>
    <property type="match status" value="1"/>
</dbReference>
<accession>A0A0N8PS04</accession>
<comment type="subcellular location">
    <subcellularLocation>
        <location evidence="1 8">Cell membrane</location>
        <topology evidence="1 8">Multi-pass membrane protein</topology>
    </subcellularLocation>
</comment>
<evidence type="ECO:0000256" key="7">
    <source>
        <dbReference type="ARBA" id="ARBA00023136"/>
    </source>
</evidence>
<evidence type="ECO:0000256" key="4">
    <source>
        <dbReference type="ARBA" id="ARBA00022475"/>
    </source>
</evidence>
<comment type="caution">
    <text evidence="10">The sequence shown here is derived from an EMBL/GenBank/DDBJ whole genome shotgun (WGS) entry which is preliminary data.</text>
</comment>
<dbReference type="GO" id="GO:0015920">
    <property type="term" value="P:lipopolysaccharide transport"/>
    <property type="evidence" value="ECO:0007669"/>
    <property type="project" value="TreeGrafter"/>
</dbReference>
<dbReference type="GO" id="GO:0140359">
    <property type="term" value="F:ABC-type transporter activity"/>
    <property type="evidence" value="ECO:0007669"/>
    <property type="project" value="InterPro"/>
</dbReference>
<name>A0A0N8PS04_9CHLR</name>
<sequence length="279" mass="31508">MRKMRELWAYRELIINLVLRDMRVRYKGSALGYLWTQLAPLLLMLVFWFVFSRLLSSSITMFPVFLIIGLLSWNFTAEAVVGGARSIIDSASLIKKVFFPREVLPLVSVLSSLLNFLLSLPMMLLLMAAVQLGTLGRLNFAWTIAYLPVLLIIQTMLLTGLALLMSALAVRFRDFVHLIGILMQFWFFLTPVVYSIDSFNNTVFGIPLAVAIRWINPMASLIEFYREVLYGQAVTAPNIPTPGLPALTSVLRVLVTAVSLLALGYWFFQRRSGSFGEDI</sequence>
<feature type="transmembrane region" description="Helical" evidence="8">
    <location>
        <begin position="30"/>
        <end position="50"/>
    </location>
</feature>
<evidence type="ECO:0000313" key="10">
    <source>
        <dbReference type="EMBL" id="KPV51373.1"/>
    </source>
</evidence>
<dbReference type="InterPro" id="IPR047817">
    <property type="entry name" value="ABC2_TM_bact-type"/>
</dbReference>
<dbReference type="EMBL" id="LJCR01000941">
    <property type="protein sequence ID" value="KPV51373.1"/>
    <property type="molecule type" value="Genomic_DNA"/>
</dbReference>
<keyword evidence="4 8" id="KW-1003">Cell membrane</keyword>
<organism evidence="10 11">
    <name type="scientific">Kouleothrix aurantiaca</name>
    <dbReference type="NCBI Taxonomy" id="186479"/>
    <lineage>
        <taxon>Bacteria</taxon>
        <taxon>Bacillati</taxon>
        <taxon>Chloroflexota</taxon>
        <taxon>Chloroflexia</taxon>
        <taxon>Chloroflexales</taxon>
        <taxon>Roseiflexineae</taxon>
        <taxon>Roseiflexaceae</taxon>
        <taxon>Kouleothrix</taxon>
    </lineage>
</organism>
<keyword evidence="7 8" id="KW-0472">Membrane</keyword>
<dbReference type="PANTHER" id="PTHR30413">
    <property type="entry name" value="INNER MEMBRANE TRANSPORT PERMEASE"/>
    <property type="match status" value="1"/>
</dbReference>
<evidence type="ECO:0000256" key="5">
    <source>
        <dbReference type="ARBA" id="ARBA00022692"/>
    </source>
</evidence>
<feature type="transmembrane region" description="Helical" evidence="8">
    <location>
        <begin position="103"/>
        <end position="128"/>
    </location>
</feature>
<keyword evidence="11" id="KW-1185">Reference proteome</keyword>
<feature type="transmembrane region" description="Helical" evidence="8">
    <location>
        <begin position="250"/>
        <end position="268"/>
    </location>
</feature>
<comment type="similarity">
    <text evidence="2 8">Belongs to the ABC-2 integral membrane protein family.</text>
</comment>